<reference evidence="2" key="1">
    <citation type="submission" date="2018-01" db="EMBL/GenBank/DDBJ databases">
        <title>An insight into the sialome of Amazonian anophelines.</title>
        <authorList>
            <person name="Ribeiro J.M."/>
            <person name="Scarpassa V."/>
            <person name="Calvo E."/>
        </authorList>
    </citation>
    <scope>NUCLEOTIDE SEQUENCE</scope>
</reference>
<proteinExistence type="predicted"/>
<feature type="signal peptide" evidence="1">
    <location>
        <begin position="1"/>
        <end position="18"/>
    </location>
</feature>
<feature type="chain" id="PRO_5014967139" evidence="1">
    <location>
        <begin position="19"/>
        <end position="147"/>
    </location>
</feature>
<name>A0A2M4DRT1_ANODA</name>
<accession>A0A2M4DRT1</accession>
<dbReference type="AlphaFoldDB" id="A0A2M4DRT1"/>
<keyword evidence="1" id="KW-0732">Signal</keyword>
<evidence type="ECO:0000313" key="2">
    <source>
        <dbReference type="EMBL" id="MBW80273.1"/>
    </source>
</evidence>
<protein>
    <submittedName>
        <fullName evidence="2">Putative secreted protein</fullName>
    </submittedName>
</protein>
<organism evidence="2">
    <name type="scientific">Anopheles darlingi</name>
    <name type="common">Mosquito</name>
    <dbReference type="NCBI Taxonomy" id="43151"/>
    <lineage>
        <taxon>Eukaryota</taxon>
        <taxon>Metazoa</taxon>
        <taxon>Ecdysozoa</taxon>
        <taxon>Arthropoda</taxon>
        <taxon>Hexapoda</taxon>
        <taxon>Insecta</taxon>
        <taxon>Pterygota</taxon>
        <taxon>Neoptera</taxon>
        <taxon>Endopterygota</taxon>
        <taxon>Diptera</taxon>
        <taxon>Nematocera</taxon>
        <taxon>Culicoidea</taxon>
        <taxon>Culicidae</taxon>
        <taxon>Anophelinae</taxon>
        <taxon>Anopheles</taxon>
    </lineage>
</organism>
<sequence>MTVHWFWWMHQTPHAILCCCFLASSHNDGAGNNFAFREDLRSPLSRDNVLTSHIPPKMLRTVPLNLAPSSAFVLEIEIFLVPFLATLLAAATFHETVILPHIDRPCFYNGCFENVLRTALLLSLYHPCQADLLVQKTVLGCSPIHLV</sequence>
<evidence type="ECO:0000256" key="1">
    <source>
        <dbReference type="SAM" id="SignalP"/>
    </source>
</evidence>
<dbReference type="EMBL" id="GGFL01016095">
    <property type="protein sequence ID" value="MBW80273.1"/>
    <property type="molecule type" value="Transcribed_RNA"/>
</dbReference>